<evidence type="ECO:0000256" key="1">
    <source>
        <dbReference type="ARBA" id="ARBA00022491"/>
    </source>
</evidence>
<dbReference type="GO" id="GO:0003700">
    <property type="term" value="F:DNA-binding transcription factor activity"/>
    <property type="evidence" value="ECO:0007669"/>
    <property type="project" value="InterPro"/>
</dbReference>
<dbReference type="Gene3D" id="1.10.10.60">
    <property type="entry name" value="Homeodomain-like"/>
    <property type="match status" value="1"/>
</dbReference>
<evidence type="ECO:0000256" key="5">
    <source>
        <dbReference type="SAM" id="MobiDB-lite"/>
    </source>
</evidence>
<keyword evidence="2" id="KW-0805">Transcription regulation</keyword>
<dbReference type="CDD" id="cd06124">
    <property type="entry name" value="cupin_NimR-like_N"/>
    <property type="match status" value="1"/>
</dbReference>
<dbReference type="SMART" id="SM00342">
    <property type="entry name" value="HTH_ARAC"/>
    <property type="match status" value="1"/>
</dbReference>
<dbReference type="PANTHER" id="PTHR11019">
    <property type="entry name" value="HTH-TYPE TRANSCRIPTIONAL REGULATOR NIMR"/>
    <property type="match status" value="1"/>
</dbReference>
<dbReference type="SUPFAM" id="SSF51182">
    <property type="entry name" value="RmlC-like cupins"/>
    <property type="match status" value="1"/>
</dbReference>
<dbReference type="SUPFAM" id="SSF46689">
    <property type="entry name" value="Homeodomain-like"/>
    <property type="match status" value="1"/>
</dbReference>
<keyword evidence="4" id="KW-0804">Transcription</keyword>
<dbReference type="InterPro" id="IPR011051">
    <property type="entry name" value="RmlC_Cupin_sf"/>
</dbReference>
<evidence type="ECO:0000259" key="6">
    <source>
        <dbReference type="PROSITE" id="PS01124"/>
    </source>
</evidence>
<dbReference type="Proteomes" id="UP000335538">
    <property type="component" value="Unassembled WGS sequence"/>
</dbReference>
<dbReference type="InterPro" id="IPR014710">
    <property type="entry name" value="RmlC-like_jellyroll"/>
</dbReference>
<evidence type="ECO:0000313" key="7">
    <source>
        <dbReference type="EMBL" id="VVE74958.1"/>
    </source>
</evidence>
<name>A0A5E5ANU5_9BURK</name>
<evidence type="ECO:0000256" key="2">
    <source>
        <dbReference type="ARBA" id="ARBA00023015"/>
    </source>
</evidence>
<gene>
    <name evidence="7" type="ORF">PSP31121_00373</name>
</gene>
<feature type="region of interest" description="Disordered" evidence="5">
    <location>
        <begin position="1"/>
        <end position="47"/>
    </location>
</feature>
<protein>
    <submittedName>
        <fullName evidence="7">AraC family transcriptional regulator</fullName>
    </submittedName>
</protein>
<organism evidence="7 8">
    <name type="scientific">Pandoraea sputorum</name>
    <dbReference type="NCBI Taxonomy" id="93222"/>
    <lineage>
        <taxon>Bacteria</taxon>
        <taxon>Pseudomonadati</taxon>
        <taxon>Pseudomonadota</taxon>
        <taxon>Betaproteobacteria</taxon>
        <taxon>Burkholderiales</taxon>
        <taxon>Burkholderiaceae</taxon>
        <taxon>Pandoraea</taxon>
    </lineage>
</organism>
<dbReference type="Gene3D" id="2.60.120.10">
    <property type="entry name" value="Jelly Rolls"/>
    <property type="match status" value="1"/>
</dbReference>
<dbReference type="GO" id="GO:0043565">
    <property type="term" value="F:sequence-specific DNA binding"/>
    <property type="evidence" value="ECO:0007669"/>
    <property type="project" value="InterPro"/>
</dbReference>
<dbReference type="AlphaFoldDB" id="A0A5E5ANU5"/>
<feature type="domain" description="HTH araC/xylS-type" evidence="6">
    <location>
        <begin position="228"/>
        <end position="325"/>
    </location>
</feature>
<dbReference type="PANTHER" id="PTHR11019:SF190">
    <property type="entry name" value="ARAC-FAMILY REGULATORY PROTEIN"/>
    <property type="match status" value="1"/>
</dbReference>
<dbReference type="InterPro" id="IPR018060">
    <property type="entry name" value="HTH_AraC"/>
</dbReference>
<dbReference type="PROSITE" id="PS01124">
    <property type="entry name" value="HTH_ARAC_FAMILY_2"/>
    <property type="match status" value="1"/>
</dbReference>
<evidence type="ECO:0000313" key="8">
    <source>
        <dbReference type="Proteomes" id="UP000335538"/>
    </source>
</evidence>
<keyword evidence="3" id="KW-0238">DNA-binding</keyword>
<evidence type="ECO:0000256" key="3">
    <source>
        <dbReference type="ARBA" id="ARBA00023125"/>
    </source>
</evidence>
<reference evidence="7 8" key="1">
    <citation type="submission" date="2019-08" db="EMBL/GenBank/DDBJ databases">
        <authorList>
            <person name="Peeters C."/>
        </authorList>
    </citation>
    <scope>NUCLEOTIDE SEQUENCE [LARGE SCALE GENOMIC DNA]</scope>
    <source>
        <strain evidence="7 8">LMG 31121</strain>
    </source>
</reference>
<sequence length="336" mass="37527">MQGNVLQRVAPRATGPVESIEPIDHSHGRRASASSMTPEASFRTGDRRTVRWTSSTRTGRLPLIVCALTMTVRYNWPTFKTLPYPVYFRYDEFDAQTAWVPHRHDWGTFSYVANGVMQIEIEGTRFLSPPQYAVWVPPKATHASFNADAVIYRSVYIDASLASALPAKAATLRISGLLRAILLDFAERGVACPQTDADRRLAQVLIDQIALAPAEPRFLPQARSPSLVRVLDALQSEPADNRTLATWAKTMSMTERTLARHCLTELGMTLGQWRQRMRFLRAIEGLEAGRTVKSIAFDLGYATPSAFIEMFTRQSGLTPEQFRRQTILSASAHDSA</sequence>
<keyword evidence="1" id="KW-0678">Repressor</keyword>
<dbReference type="InterPro" id="IPR009057">
    <property type="entry name" value="Homeodomain-like_sf"/>
</dbReference>
<dbReference type="Pfam" id="PF12833">
    <property type="entry name" value="HTH_18"/>
    <property type="match status" value="1"/>
</dbReference>
<evidence type="ECO:0000256" key="4">
    <source>
        <dbReference type="ARBA" id="ARBA00023163"/>
    </source>
</evidence>
<dbReference type="FunFam" id="1.10.10.60:FF:000132">
    <property type="entry name" value="AraC family transcriptional regulator"/>
    <property type="match status" value="1"/>
</dbReference>
<dbReference type="Pfam" id="PF02311">
    <property type="entry name" value="AraC_binding"/>
    <property type="match status" value="1"/>
</dbReference>
<dbReference type="EMBL" id="CABPSR010000001">
    <property type="protein sequence ID" value="VVE74958.1"/>
    <property type="molecule type" value="Genomic_DNA"/>
</dbReference>
<dbReference type="InterPro" id="IPR003313">
    <property type="entry name" value="AraC-bd"/>
</dbReference>
<accession>A0A5E5ANU5</accession>
<proteinExistence type="predicted"/>